<accession>A4RZZ5</accession>
<evidence type="ECO:0000313" key="2">
    <source>
        <dbReference type="EMBL" id="ABO97177.1"/>
    </source>
</evidence>
<organism evidence="2 3">
    <name type="scientific">Ostreococcus lucimarinus (strain CCE9901)</name>
    <dbReference type="NCBI Taxonomy" id="436017"/>
    <lineage>
        <taxon>Eukaryota</taxon>
        <taxon>Viridiplantae</taxon>
        <taxon>Chlorophyta</taxon>
        <taxon>Mamiellophyceae</taxon>
        <taxon>Mamiellales</taxon>
        <taxon>Bathycoccaceae</taxon>
        <taxon>Ostreococcus</taxon>
    </lineage>
</organism>
<proteinExistence type="predicted"/>
<dbReference type="RefSeq" id="XP_001418884.1">
    <property type="nucleotide sequence ID" value="XM_001418847.1"/>
</dbReference>
<dbReference type="AlphaFoldDB" id="A4RZZ5"/>
<feature type="compositionally biased region" description="Gly residues" evidence="1">
    <location>
        <begin position="36"/>
        <end position="55"/>
    </location>
</feature>
<evidence type="ECO:0000256" key="1">
    <source>
        <dbReference type="SAM" id="MobiDB-lite"/>
    </source>
</evidence>
<dbReference type="EMBL" id="CP000587">
    <property type="protein sequence ID" value="ABO97177.1"/>
    <property type="molecule type" value="Genomic_DNA"/>
</dbReference>
<sequence length="55" mass="5728">MVNRLLLTGRDAVDQAVSKFLERREAIQREEDGGDGKGSVGGSFGGSLGGSVYGK</sequence>
<protein>
    <submittedName>
        <fullName evidence="2">Uncharacterized protein</fullName>
    </submittedName>
</protein>
<dbReference type="HOGENOM" id="CLU_3035773_0_0_1"/>
<dbReference type="OrthoDB" id="74240at2759"/>
<dbReference type="GeneID" id="5002865"/>
<name>A4RZZ5_OSTLU</name>
<keyword evidence="3" id="KW-1185">Reference proteome</keyword>
<dbReference type="Gramene" id="ABO97177">
    <property type="protein sequence ID" value="ABO97177"/>
    <property type="gene ID" value="OSTLU_32565"/>
</dbReference>
<dbReference type="KEGG" id="olu:OSTLU_32565"/>
<feature type="region of interest" description="Disordered" evidence="1">
    <location>
        <begin position="27"/>
        <end position="55"/>
    </location>
</feature>
<dbReference type="Proteomes" id="UP000001568">
    <property type="component" value="Chromosome 7"/>
</dbReference>
<evidence type="ECO:0000313" key="3">
    <source>
        <dbReference type="Proteomes" id="UP000001568"/>
    </source>
</evidence>
<gene>
    <name evidence="2" type="ORF">OSTLU_32565</name>
</gene>
<reference evidence="2 3" key="1">
    <citation type="journal article" date="2007" name="Proc. Natl. Acad. Sci. U.S.A.">
        <title>The tiny eukaryote Ostreococcus provides genomic insights into the paradox of plankton speciation.</title>
        <authorList>
            <person name="Palenik B."/>
            <person name="Grimwood J."/>
            <person name="Aerts A."/>
            <person name="Rouze P."/>
            <person name="Salamov A."/>
            <person name="Putnam N."/>
            <person name="Dupont C."/>
            <person name="Jorgensen R."/>
            <person name="Derelle E."/>
            <person name="Rombauts S."/>
            <person name="Zhou K."/>
            <person name="Otillar R."/>
            <person name="Merchant S.S."/>
            <person name="Podell S."/>
            <person name="Gaasterland T."/>
            <person name="Napoli C."/>
            <person name="Gendler K."/>
            <person name="Manuell A."/>
            <person name="Tai V."/>
            <person name="Vallon O."/>
            <person name="Piganeau G."/>
            <person name="Jancek S."/>
            <person name="Heijde M."/>
            <person name="Jabbari K."/>
            <person name="Bowler C."/>
            <person name="Lohr M."/>
            <person name="Robbens S."/>
            <person name="Werner G."/>
            <person name="Dubchak I."/>
            <person name="Pazour G.J."/>
            <person name="Ren Q."/>
            <person name="Paulsen I."/>
            <person name="Delwiche C."/>
            <person name="Schmutz J."/>
            <person name="Rokhsar D."/>
            <person name="Van de Peer Y."/>
            <person name="Moreau H."/>
            <person name="Grigoriev I.V."/>
        </authorList>
    </citation>
    <scope>NUCLEOTIDE SEQUENCE [LARGE SCALE GENOMIC DNA]</scope>
    <source>
        <strain evidence="2 3">CCE9901</strain>
    </source>
</reference>